<name>A0A1B6LQX6_9HEMI</name>
<feature type="coiled-coil region" evidence="1">
    <location>
        <begin position="61"/>
        <end position="95"/>
    </location>
</feature>
<dbReference type="AlphaFoldDB" id="A0A1B6LQX6"/>
<dbReference type="EMBL" id="GEBQ01013935">
    <property type="protein sequence ID" value="JAT26042.1"/>
    <property type="molecule type" value="Transcribed_RNA"/>
</dbReference>
<feature type="non-terminal residue" evidence="2">
    <location>
        <position position="1"/>
    </location>
</feature>
<accession>A0A1B6LQX6</accession>
<organism evidence="2">
    <name type="scientific">Graphocephala atropunctata</name>
    <dbReference type="NCBI Taxonomy" id="36148"/>
    <lineage>
        <taxon>Eukaryota</taxon>
        <taxon>Metazoa</taxon>
        <taxon>Ecdysozoa</taxon>
        <taxon>Arthropoda</taxon>
        <taxon>Hexapoda</taxon>
        <taxon>Insecta</taxon>
        <taxon>Pterygota</taxon>
        <taxon>Neoptera</taxon>
        <taxon>Paraneoptera</taxon>
        <taxon>Hemiptera</taxon>
        <taxon>Auchenorrhyncha</taxon>
        <taxon>Membracoidea</taxon>
        <taxon>Cicadellidae</taxon>
        <taxon>Cicadellinae</taxon>
        <taxon>Cicadellini</taxon>
        <taxon>Graphocephala</taxon>
    </lineage>
</organism>
<keyword evidence="1" id="KW-0175">Coiled coil</keyword>
<feature type="non-terminal residue" evidence="2">
    <location>
        <position position="133"/>
    </location>
</feature>
<reference evidence="2" key="1">
    <citation type="submission" date="2015-11" db="EMBL/GenBank/DDBJ databases">
        <title>De novo transcriptome assembly of four potential Pierce s Disease insect vectors from Arizona vineyards.</title>
        <authorList>
            <person name="Tassone E.E."/>
        </authorList>
    </citation>
    <scope>NUCLEOTIDE SEQUENCE</scope>
</reference>
<protein>
    <submittedName>
        <fullName evidence="2">Uncharacterized protein</fullName>
    </submittedName>
</protein>
<evidence type="ECO:0000313" key="2">
    <source>
        <dbReference type="EMBL" id="JAT26042.1"/>
    </source>
</evidence>
<proteinExistence type="predicted"/>
<evidence type="ECO:0000256" key="1">
    <source>
        <dbReference type="SAM" id="Coils"/>
    </source>
</evidence>
<gene>
    <name evidence="2" type="ORF">g.1869</name>
</gene>
<sequence>AQLPVVADTPGPAGREVQSRRVLFSPCSSNKVESPITPQYKKFKSIKGRKETPKAILSPAKRNLLRKLNNSRKLKRNYQQRVKRLENKQTTITKEMIMSAVESMLPSNVSKFVCMQLKHADANKKPWSEEEKM</sequence>